<gene>
    <name evidence="1" type="ORF">GGR30_003392</name>
</gene>
<reference evidence="1 2" key="1">
    <citation type="submission" date="2020-08" db="EMBL/GenBank/DDBJ databases">
        <title>Genomic Encyclopedia of Type Strains, Phase IV (KMG-IV): sequencing the most valuable type-strain genomes for metagenomic binning, comparative biology and taxonomic classification.</title>
        <authorList>
            <person name="Goeker M."/>
        </authorList>
    </citation>
    <scope>NUCLEOTIDE SEQUENCE [LARGE SCALE GENOMIC DNA]</scope>
    <source>
        <strain evidence="1 2">DSM 28101</strain>
    </source>
</reference>
<keyword evidence="2" id="KW-1185">Reference proteome</keyword>
<comment type="caution">
    <text evidence="1">The sequence shown here is derived from an EMBL/GenBank/DDBJ whole genome shotgun (WGS) entry which is preliminary data.</text>
</comment>
<accession>A0A7W6PCI4</accession>
<evidence type="ECO:0000313" key="1">
    <source>
        <dbReference type="EMBL" id="MBB4123447.1"/>
    </source>
</evidence>
<name>A0A7W6PCI4_9HYPH</name>
<protein>
    <submittedName>
        <fullName evidence="1">Uncharacterized protein</fullName>
    </submittedName>
</protein>
<dbReference type="EMBL" id="JACIDZ010000012">
    <property type="protein sequence ID" value="MBB4123447.1"/>
    <property type="molecule type" value="Genomic_DNA"/>
</dbReference>
<sequence length="62" mass="6391">MSEGAAPTLGLMLPRLLAASPACGATAAPPLTVEAGFAPMKPRDRRAGVASFGLLFMLCCQW</sequence>
<dbReference type="RefSeq" id="WP_183488457.1">
    <property type="nucleotide sequence ID" value="NZ_JACIDZ010000012.1"/>
</dbReference>
<dbReference type="Proteomes" id="UP000530571">
    <property type="component" value="Unassembled WGS sequence"/>
</dbReference>
<dbReference type="AlphaFoldDB" id="A0A7W6PCI4"/>
<evidence type="ECO:0000313" key="2">
    <source>
        <dbReference type="Proteomes" id="UP000530571"/>
    </source>
</evidence>
<proteinExistence type="predicted"/>
<organism evidence="1 2">
    <name type="scientific">Martelella radicis</name>
    <dbReference type="NCBI Taxonomy" id="1397476"/>
    <lineage>
        <taxon>Bacteria</taxon>
        <taxon>Pseudomonadati</taxon>
        <taxon>Pseudomonadota</taxon>
        <taxon>Alphaproteobacteria</taxon>
        <taxon>Hyphomicrobiales</taxon>
        <taxon>Aurantimonadaceae</taxon>
        <taxon>Martelella</taxon>
    </lineage>
</organism>